<dbReference type="NCBIfam" id="TIGR01695">
    <property type="entry name" value="murJ_mviN"/>
    <property type="match status" value="1"/>
</dbReference>
<evidence type="ECO:0000313" key="10">
    <source>
        <dbReference type="Proteomes" id="UP001501218"/>
    </source>
</evidence>
<keyword evidence="2" id="KW-1003">Cell membrane</keyword>
<dbReference type="EMBL" id="BAAARA010000010">
    <property type="protein sequence ID" value="GAA2351830.1"/>
    <property type="molecule type" value="Genomic_DNA"/>
</dbReference>
<organism evidence="9 10">
    <name type="scientific">Saccharopolyspora halophila</name>
    <dbReference type="NCBI Taxonomy" id="405551"/>
    <lineage>
        <taxon>Bacteria</taxon>
        <taxon>Bacillati</taxon>
        <taxon>Actinomycetota</taxon>
        <taxon>Actinomycetes</taxon>
        <taxon>Pseudonocardiales</taxon>
        <taxon>Pseudonocardiaceae</taxon>
        <taxon>Saccharopolyspora</taxon>
    </lineage>
</organism>
<proteinExistence type="predicted"/>
<feature type="transmembrane region" description="Helical" evidence="8">
    <location>
        <begin position="431"/>
        <end position="453"/>
    </location>
</feature>
<feature type="transmembrane region" description="Helical" evidence="8">
    <location>
        <begin position="503"/>
        <end position="525"/>
    </location>
</feature>
<feature type="transmembrane region" description="Helical" evidence="8">
    <location>
        <begin position="336"/>
        <end position="359"/>
    </location>
</feature>
<evidence type="ECO:0000256" key="8">
    <source>
        <dbReference type="SAM" id="Phobius"/>
    </source>
</evidence>
<evidence type="ECO:0000256" key="6">
    <source>
        <dbReference type="ARBA" id="ARBA00022989"/>
    </source>
</evidence>
<accession>A0ABP5TJS7</accession>
<feature type="transmembrane region" description="Helical" evidence="8">
    <location>
        <begin position="21"/>
        <end position="47"/>
    </location>
</feature>
<reference evidence="10" key="1">
    <citation type="journal article" date="2019" name="Int. J. Syst. Evol. Microbiol.">
        <title>The Global Catalogue of Microorganisms (GCM) 10K type strain sequencing project: providing services to taxonomists for standard genome sequencing and annotation.</title>
        <authorList>
            <consortium name="The Broad Institute Genomics Platform"/>
            <consortium name="The Broad Institute Genome Sequencing Center for Infectious Disease"/>
            <person name="Wu L."/>
            <person name="Ma J."/>
        </authorList>
    </citation>
    <scope>NUCLEOTIDE SEQUENCE [LARGE SCALE GENOMIC DNA]</scope>
    <source>
        <strain evidence="10">JCM 16221</strain>
    </source>
</reference>
<gene>
    <name evidence="9" type="primary">murJ_2</name>
    <name evidence="9" type="ORF">GCM10009854_32100</name>
</gene>
<keyword evidence="10" id="KW-1185">Reference proteome</keyword>
<comment type="subcellular location">
    <subcellularLocation>
        <location evidence="1">Cell membrane</location>
        <topology evidence="1">Multi-pass membrane protein</topology>
    </subcellularLocation>
</comment>
<sequence>MHVVEQADTDVRRPSLARASAAMAVATAASRVSGLLAKVLLVAVLGLGMVNDSYTVANTLPTVVNELLLGGVLTSIAVPLLVKAQEKGPEEGAAYARWMITMGGVLLVVATAIAVACAGLLTALYLGPDTRANAELTTAFAYLLLPGIVCYGMSALLQAILNVRGVFGTPAWAPVCNNLVVITTVVVYAAMPGEITTDPVRMGEPKLLVLGLGTLLGITTQMTVMAVSLRRNGFRYGWNWGWDRRLSEFSGLAGWVVLYTLVSQIGMIVIIRVAGQGTPGSVSTFNYAWLLSQVPYGVLGVSLLTALMPRISRAAANGETTAFIDDVALGTRMSTVLLMPVSALLVLTGGPLGVAFFSLGASDVSAADRLGLALGAAAAGVVPFAITMLQLRAFYAMRDARTPTWINVIMVAVRSALCYVVLATLDPHDLVLGVTAAMSASFLVGAIIGQIWLRVRLGPLRTRATMAGVLRAVVASAIAAACAVAILSGLSALIGPLGEQADAWLALVVHTVVVLAVSFGVLVLMRAPEVKPVLHRLGRLRG</sequence>
<feature type="transmembrane region" description="Helical" evidence="8">
    <location>
        <begin position="249"/>
        <end position="275"/>
    </location>
</feature>
<dbReference type="PANTHER" id="PTHR47019">
    <property type="entry name" value="LIPID II FLIPPASE MURJ"/>
    <property type="match status" value="1"/>
</dbReference>
<dbReference type="RefSeq" id="WP_425564700.1">
    <property type="nucleotide sequence ID" value="NZ_BAAARA010000010.1"/>
</dbReference>
<comment type="caution">
    <text evidence="9">The sequence shown here is derived from an EMBL/GenBank/DDBJ whole genome shotgun (WGS) entry which is preliminary data.</text>
</comment>
<feature type="transmembrane region" description="Helical" evidence="8">
    <location>
        <begin position="105"/>
        <end position="127"/>
    </location>
</feature>
<evidence type="ECO:0000256" key="5">
    <source>
        <dbReference type="ARBA" id="ARBA00022984"/>
    </source>
</evidence>
<dbReference type="PRINTS" id="PR01806">
    <property type="entry name" value="VIRFACTRMVIN"/>
</dbReference>
<keyword evidence="4" id="KW-0133">Cell shape</keyword>
<dbReference type="Pfam" id="PF03023">
    <property type="entry name" value="MurJ"/>
    <property type="match status" value="1"/>
</dbReference>
<evidence type="ECO:0000256" key="4">
    <source>
        <dbReference type="ARBA" id="ARBA00022960"/>
    </source>
</evidence>
<keyword evidence="7 8" id="KW-0472">Membrane</keyword>
<dbReference type="Proteomes" id="UP001501218">
    <property type="component" value="Unassembled WGS sequence"/>
</dbReference>
<dbReference type="InterPro" id="IPR051050">
    <property type="entry name" value="Lipid_II_flippase_MurJ/MviN"/>
</dbReference>
<evidence type="ECO:0000256" key="2">
    <source>
        <dbReference type="ARBA" id="ARBA00022475"/>
    </source>
</evidence>
<feature type="transmembrane region" description="Helical" evidence="8">
    <location>
        <begin position="405"/>
        <end position="425"/>
    </location>
</feature>
<evidence type="ECO:0000256" key="3">
    <source>
        <dbReference type="ARBA" id="ARBA00022692"/>
    </source>
</evidence>
<dbReference type="CDD" id="cd13123">
    <property type="entry name" value="MATE_MurJ_like"/>
    <property type="match status" value="1"/>
</dbReference>
<feature type="transmembrane region" description="Helical" evidence="8">
    <location>
        <begin position="139"/>
        <end position="160"/>
    </location>
</feature>
<evidence type="ECO:0000256" key="1">
    <source>
        <dbReference type="ARBA" id="ARBA00004651"/>
    </source>
</evidence>
<keyword evidence="3 8" id="KW-0812">Transmembrane</keyword>
<name>A0ABP5TJS7_9PSEU</name>
<dbReference type="PANTHER" id="PTHR47019:SF1">
    <property type="entry name" value="LIPID II FLIPPASE MURJ"/>
    <property type="match status" value="1"/>
</dbReference>
<feature type="transmembrane region" description="Helical" evidence="8">
    <location>
        <begin position="207"/>
        <end position="229"/>
    </location>
</feature>
<evidence type="ECO:0000313" key="9">
    <source>
        <dbReference type="EMBL" id="GAA2351830.1"/>
    </source>
</evidence>
<feature type="transmembrane region" description="Helical" evidence="8">
    <location>
        <begin position="371"/>
        <end position="393"/>
    </location>
</feature>
<keyword evidence="6 8" id="KW-1133">Transmembrane helix</keyword>
<keyword evidence="5" id="KW-0573">Peptidoglycan synthesis</keyword>
<dbReference type="InterPro" id="IPR004268">
    <property type="entry name" value="MurJ"/>
</dbReference>
<feature type="transmembrane region" description="Helical" evidence="8">
    <location>
        <begin position="473"/>
        <end position="497"/>
    </location>
</feature>
<feature type="transmembrane region" description="Helical" evidence="8">
    <location>
        <begin position="172"/>
        <end position="191"/>
    </location>
</feature>
<protein>
    <submittedName>
        <fullName evidence="9">Murein biosynthesis integral membrane protein MurJ</fullName>
    </submittedName>
</protein>
<evidence type="ECO:0000256" key="7">
    <source>
        <dbReference type="ARBA" id="ARBA00023136"/>
    </source>
</evidence>
<feature type="transmembrane region" description="Helical" evidence="8">
    <location>
        <begin position="67"/>
        <end position="84"/>
    </location>
</feature>
<feature type="transmembrane region" description="Helical" evidence="8">
    <location>
        <begin position="287"/>
        <end position="307"/>
    </location>
</feature>